<feature type="transmembrane region" description="Helical" evidence="1">
    <location>
        <begin position="184"/>
        <end position="206"/>
    </location>
</feature>
<reference evidence="3 4" key="1">
    <citation type="submission" date="2016-10" db="EMBL/GenBank/DDBJ databases">
        <authorList>
            <person name="de Groot N.N."/>
        </authorList>
    </citation>
    <scope>NUCLEOTIDE SEQUENCE [LARGE SCALE GENOMIC DNA]</scope>
    <source>
        <strain evidence="3 4">DSM 5885</strain>
    </source>
</reference>
<evidence type="ECO:0000313" key="3">
    <source>
        <dbReference type="EMBL" id="SDI44035.1"/>
    </source>
</evidence>
<keyword evidence="1" id="KW-1133">Transmembrane helix</keyword>
<feature type="domain" description="EamA" evidence="2">
    <location>
        <begin position="154"/>
        <end position="280"/>
    </location>
</feature>
<dbReference type="Gene3D" id="1.10.3730.20">
    <property type="match status" value="1"/>
</dbReference>
<feature type="transmembrane region" description="Helical" evidence="1">
    <location>
        <begin position="12"/>
        <end position="32"/>
    </location>
</feature>
<dbReference type="InterPro" id="IPR037185">
    <property type="entry name" value="EmrE-like"/>
</dbReference>
<dbReference type="RefSeq" id="WP_176785964.1">
    <property type="nucleotide sequence ID" value="NZ_FNCY01000019.1"/>
</dbReference>
<dbReference type="STRING" id="83767.SAMN05660652_03427"/>
<protein>
    <submittedName>
        <fullName evidence="3">Permease of the drug/metabolite transporter (DMT) superfamily</fullName>
    </submittedName>
</protein>
<dbReference type="InterPro" id="IPR000620">
    <property type="entry name" value="EamA_dom"/>
</dbReference>
<feature type="transmembrane region" description="Helical" evidence="1">
    <location>
        <begin position="212"/>
        <end position="231"/>
    </location>
</feature>
<feature type="transmembrane region" description="Helical" evidence="1">
    <location>
        <begin position="151"/>
        <end position="172"/>
    </location>
</feature>
<evidence type="ECO:0000313" key="4">
    <source>
        <dbReference type="Proteomes" id="UP000198607"/>
    </source>
</evidence>
<feature type="transmembrane region" description="Helical" evidence="1">
    <location>
        <begin position="268"/>
        <end position="286"/>
    </location>
</feature>
<evidence type="ECO:0000259" key="2">
    <source>
        <dbReference type="Pfam" id="PF00892"/>
    </source>
</evidence>
<dbReference type="Pfam" id="PF00892">
    <property type="entry name" value="EamA"/>
    <property type="match status" value="2"/>
</dbReference>
<dbReference type="EMBL" id="FNCY01000019">
    <property type="protein sequence ID" value="SDI44035.1"/>
    <property type="molecule type" value="Genomic_DNA"/>
</dbReference>
<dbReference type="Proteomes" id="UP000198607">
    <property type="component" value="Unassembled WGS sequence"/>
</dbReference>
<keyword evidence="1" id="KW-0472">Membrane</keyword>
<gene>
    <name evidence="3" type="ORF">SAMN05660652_03427</name>
</gene>
<proteinExistence type="predicted"/>
<dbReference type="SUPFAM" id="SSF103481">
    <property type="entry name" value="Multidrug resistance efflux transporter EmrE"/>
    <property type="match status" value="2"/>
</dbReference>
<dbReference type="PANTHER" id="PTHR22911:SF103">
    <property type="entry name" value="BLR2811 PROTEIN"/>
    <property type="match status" value="1"/>
</dbReference>
<feature type="transmembrane region" description="Helical" evidence="1">
    <location>
        <begin position="105"/>
        <end position="122"/>
    </location>
</feature>
<sequence length="291" mass="31518">MRVEPGRLPDVSRGVLMVMSAVAILAVCDFVTKYLTRYYPIPLIVWARFTFHLLLIVATLGPRLGFALVKTHHPFIQLGRGLSLVMASAFFVSALKYMPLAEATAVAYLAPILVTLMSVLFLRETVDPGRWLAVFFGFAGVLTIIRPGSDVFTWAVLLPVGNAVSYASYQILTRRLAGIDSPHASIFYAGLVGSMLSSLLLPGVWVMPQTPLHAAALVGVGAVSGIAHLVLIRAYELAPASRLAPFGYSQLIWVAAIGFFAFGDFPDFWSLVGIGVLVCSGLYLAVCERKR</sequence>
<keyword evidence="4" id="KW-1185">Reference proteome</keyword>
<accession>A0A1G8KKV3</accession>
<feature type="transmembrane region" description="Helical" evidence="1">
    <location>
        <begin position="38"/>
        <end position="60"/>
    </location>
</feature>
<feature type="transmembrane region" description="Helical" evidence="1">
    <location>
        <begin position="129"/>
        <end position="145"/>
    </location>
</feature>
<feature type="transmembrane region" description="Helical" evidence="1">
    <location>
        <begin position="243"/>
        <end position="262"/>
    </location>
</feature>
<dbReference type="GO" id="GO:0016020">
    <property type="term" value="C:membrane"/>
    <property type="evidence" value="ECO:0007669"/>
    <property type="project" value="InterPro"/>
</dbReference>
<dbReference type="AlphaFoldDB" id="A0A1G8KKV3"/>
<name>A0A1G8KKV3_9RHOO</name>
<evidence type="ECO:0000256" key="1">
    <source>
        <dbReference type="SAM" id="Phobius"/>
    </source>
</evidence>
<feature type="domain" description="EamA" evidence="2">
    <location>
        <begin position="13"/>
        <end position="145"/>
    </location>
</feature>
<keyword evidence="1" id="KW-0812">Transmembrane</keyword>
<organism evidence="3 4">
    <name type="scientific">Propionivibrio dicarboxylicus</name>
    <dbReference type="NCBI Taxonomy" id="83767"/>
    <lineage>
        <taxon>Bacteria</taxon>
        <taxon>Pseudomonadati</taxon>
        <taxon>Pseudomonadota</taxon>
        <taxon>Betaproteobacteria</taxon>
        <taxon>Rhodocyclales</taxon>
        <taxon>Rhodocyclaceae</taxon>
        <taxon>Propionivibrio</taxon>
    </lineage>
</organism>
<dbReference type="PANTHER" id="PTHR22911">
    <property type="entry name" value="ACYL-MALONYL CONDENSING ENZYME-RELATED"/>
    <property type="match status" value="1"/>
</dbReference>